<keyword evidence="2" id="KW-1185">Reference proteome</keyword>
<accession>A0A0S4QZ41</accession>
<dbReference type="RefSeq" id="WP_091285188.1">
    <property type="nucleotide sequence ID" value="NZ_FAOZ01000039.1"/>
</dbReference>
<gene>
    <name evidence="1" type="ORF">Ga0074812_13915</name>
</gene>
<dbReference type="AlphaFoldDB" id="A0A0S4QZ41"/>
<dbReference type="EMBL" id="FAOZ01000039">
    <property type="protein sequence ID" value="CUU60382.1"/>
    <property type="molecule type" value="Genomic_DNA"/>
</dbReference>
<proteinExistence type="predicted"/>
<reference evidence="2" key="1">
    <citation type="submission" date="2015-11" db="EMBL/GenBank/DDBJ databases">
        <authorList>
            <person name="Varghese N."/>
        </authorList>
    </citation>
    <scope>NUCLEOTIDE SEQUENCE [LARGE SCALE GENOMIC DNA]</scope>
    <source>
        <strain evidence="2">DSM 45899</strain>
    </source>
</reference>
<name>A0A0S4QZ41_9ACTN</name>
<organism evidence="1 2">
    <name type="scientific">Parafrankia irregularis</name>
    <dbReference type="NCBI Taxonomy" id="795642"/>
    <lineage>
        <taxon>Bacteria</taxon>
        <taxon>Bacillati</taxon>
        <taxon>Actinomycetota</taxon>
        <taxon>Actinomycetes</taxon>
        <taxon>Frankiales</taxon>
        <taxon>Frankiaceae</taxon>
        <taxon>Parafrankia</taxon>
    </lineage>
</organism>
<protein>
    <submittedName>
        <fullName evidence="1">Uncharacterized protein</fullName>
    </submittedName>
</protein>
<sequence>MSTTSTPDIETVETLLRKARRHGARGPELAQHLPALIDLLVPPNGTSPKERAAHAEQIIRKAIDTALDDPAKSAMRVLFGLAAGTRRSSVDFRRERAAAYMGITPGAFRRPRQEGVMILNIAFEIAATA</sequence>
<dbReference type="Proteomes" id="UP000198802">
    <property type="component" value="Unassembled WGS sequence"/>
</dbReference>
<evidence type="ECO:0000313" key="1">
    <source>
        <dbReference type="EMBL" id="CUU60382.1"/>
    </source>
</evidence>
<evidence type="ECO:0000313" key="2">
    <source>
        <dbReference type="Proteomes" id="UP000198802"/>
    </source>
</evidence>